<accession>A0AB38A149</accession>
<feature type="transmembrane region" description="Helical" evidence="1">
    <location>
        <begin position="318"/>
        <end position="341"/>
    </location>
</feature>
<feature type="transmembrane region" description="Helical" evidence="1">
    <location>
        <begin position="12"/>
        <end position="32"/>
    </location>
</feature>
<protein>
    <submittedName>
        <fullName evidence="2">Uncharacterized membrane protein YfhO</fullName>
    </submittedName>
</protein>
<proteinExistence type="predicted"/>
<reference evidence="2 3" key="1">
    <citation type="submission" date="2016-10" db="EMBL/GenBank/DDBJ databases">
        <authorList>
            <person name="Varghese N."/>
            <person name="Submissions S."/>
        </authorList>
    </citation>
    <scope>NUCLEOTIDE SEQUENCE [LARGE SCALE GENOMIC DNA]</scope>
    <source>
        <strain evidence="2 3">DSM 14526</strain>
    </source>
</reference>
<organism evidence="2 3">
    <name type="scientific">Trichococcus collinsii</name>
    <dbReference type="NCBI Taxonomy" id="157076"/>
    <lineage>
        <taxon>Bacteria</taxon>
        <taxon>Bacillati</taxon>
        <taxon>Bacillota</taxon>
        <taxon>Bacilli</taxon>
        <taxon>Lactobacillales</taxon>
        <taxon>Carnobacteriaceae</taxon>
        <taxon>Trichococcus</taxon>
    </lineage>
</organism>
<evidence type="ECO:0000313" key="3">
    <source>
        <dbReference type="Proteomes" id="UP000199042"/>
    </source>
</evidence>
<gene>
    <name evidence="2" type="ORF">SAMN04488525_103494</name>
</gene>
<feature type="transmembrane region" description="Helical" evidence="1">
    <location>
        <begin position="102"/>
        <end position="121"/>
    </location>
</feature>
<dbReference type="InterPro" id="IPR018580">
    <property type="entry name" value="Uncharacterised_YfhO"/>
</dbReference>
<feature type="transmembrane region" description="Helical" evidence="1">
    <location>
        <begin position="375"/>
        <end position="393"/>
    </location>
</feature>
<keyword evidence="1" id="KW-0812">Transmembrane</keyword>
<keyword evidence="3" id="KW-1185">Reference proteome</keyword>
<dbReference type="EMBL" id="FNQH01000003">
    <property type="protein sequence ID" value="SEA57392.1"/>
    <property type="molecule type" value="Genomic_DNA"/>
</dbReference>
<evidence type="ECO:0000313" key="2">
    <source>
        <dbReference type="EMBL" id="SEA57392.1"/>
    </source>
</evidence>
<dbReference type="PANTHER" id="PTHR38454:SF1">
    <property type="entry name" value="INTEGRAL MEMBRANE PROTEIN"/>
    <property type="match status" value="1"/>
</dbReference>
<feature type="transmembrane region" description="Helical" evidence="1">
    <location>
        <begin position="823"/>
        <end position="843"/>
    </location>
</feature>
<feature type="transmembrane region" description="Helical" evidence="1">
    <location>
        <begin position="405"/>
        <end position="423"/>
    </location>
</feature>
<feature type="transmembrane region" description="Helical" evidence="1">
    <location>
        <begin position="218"/>
        <end position="241"/>
    </location>
</feature>
<dbReference type="AlphaFoldDB" id="A0AB38A149"/>
<dbReference type="PANTHER" id="PTHR38454">
    <property type="entry name" value="INTEGRAL MEMBRANE PROTEIN-RELATED"/>
    <property type="match status" value="1"/>
</dbReference>
<feature type="transmembrane region" description="Helical" evidence="1">
    <location>
        <begin position="152"/>
        <end position="170"/>
    </location>
</feature>
<feature type="transmembrane region" description="Helical" evidence="1">
    <location>
        <begin position="284"/>
        <end position="306"/>
    </location>
</feature>
<feature type="transmembrane region" description="Helical" evidence="1">
    <location>
        <begin position="127"/>
        <end position="145"/>
    </location>
</feature>
<dbReference type="Proteomes" id="UP000199042">
    <property type="component" value="Unassembled WGS sequence"/>
</dbReference>
<dbReference type="RefSeq" id="WP_086985945.1">
    <property type="nucleotide sequence ID" value="NZ_FJNA01000001.1"/>
</dbReference>
<name>A0AB38A149_9LACT</name>
<sequence>MVRKRHSYLGSFFIPGISLLLVYIFLGIYPFGEQSLLTIDMYNQYVSFFAYLKSILLGKNDIFYTFSKNLGGDMIGLLAYYLMSPFNVLLLFFPLKYFTEALLFLSLLKTGFAGLTMSFCLNSKKASPYSMLFSIAYALMGYMLVYQQNLMWLDGVILLPLVVMGIDRVFENRSFLFYSFFLALSLVTNYYIGYMICIFSVIYALMKVIGFCNDKSECFRFISNFTLGSLLGGGLSAFLLIPTAFSLSGGKAEFNPDFFTFDPNFTWPDLISKFIIGSTNANQIITGFPNVYVGSFVLSGLVFFFLKGNIPFRKKIAYLFGFLLILASFYYNGINLIWHGLNTPAWFPYRYSFVFVFLAVLAAHEAFQASLEKSITVIQLLTIGTLWVLIGFYMSNRSYDYITDFNAQITYVSLFISALLLFTFSHAKSIIKRQVFVLMLAFSFFELTFNSHEILKQQAYAPRAEFTGNVEKVQPLTEAILEEDESFYRITKDFQFNRNDPMLYGYSGLSHYSSNEKTFVKDFLGNIGFRNNGNWAYYGKGNTLTVDSLLGVKYWIASETEHSNYTTLKSDDNVTLYQNPYALPVGMMVNNQTENLDLAQVNPFEMQNELVSNIVSESVSDALKQSDSVAIELENVRQGPHEYGTVYEKIDGSKDAFVTYTINVEENAPYYAFFPSAYWIPTELYVNDVWTGTYFNEYNYNIVPLGDYAQGEQITVTFKINNEKVIVLDELFYYEDLEVVKHNFEDLSSHSFEVDEHTSSSFSGSVESEVGKETLLFTIPYDESWQIEVDGEREEGKMAFQTFLAIDLEPGEHTIELKYVPKGWHVGVAITLVSFLIVALISFKIRLPKRKR</sequence>
<comment type="caution">
    <text evidence="2">The sequence shown here is derived from an EMBL/GenBank/DDBJ whole genome shotgun (WGS) entry which is preliminary data.</text>
</comment>
<keyword evidence="1" id="KW-0472">Membrane</keyword>
<keyword evidence="1" id="KW-1133">Transmembrane helix</keyword>
<dbReference type="Pfam" id="PF09586">
    <property type="entry name" value="YfhO"/>
    <property type="match status" value="1"/>
</dbReference>
<feature type="transmembrane region" description="Helical" evidence="1">
    <location>
        <begin position="176"/>
        <end position="206"/>
    </location>
</feature>
<evidence type="ECO:0000256" key="1">
    <source>
        <dbReference type="SAM" id="Phobius"/>
    </source>
</evidence>
<feature type="transmembrane region" description="Helical" evidence="1">
    <location>
        <begin position="74"/>
        <end position="95"/>
    </location>
</feature>